<dbReference type="InterPro" id="IPR027417">
    <property type="entry name" value="P-loop_NTPase"/>
</dbReference>
<organism evidence="15 16">
    <name type="scientific">Scleroderma citrinum Foug A</name>
    <dbReference type="NCBI Taxonomy" id="1036808"/>
    <lineage>
        <taxon>Eukaryota</taxon>
        <taxon>Fungi</taxon>
        <taxon>Dikarya</taxon>
        <taxon>Basidiomycota</taxon>
        <taxon>Agaricomycotina</taxon>
        <taxon>Agaricomycetes</taxon>
        <taxon>Agaricomycetidae</taxon>
        <taxon>Boletales</taxon>
        <taxon>Sclerodermatineae</taxon>
        <taxon>Sclerodermataceae</taxon>
        <taxon>Scleroderma</taxon>
    </lineage>
</organism>
<dbReference type="GO" id="GO:0016787">
    <property type="term" value="F:hydrolase activity"/>
    <property type="evidence" value="ECO:0007669"/>
    <property type="project" value="UniProtKB-KW"/>
</dbReference>
<comment type="catalytic activity">
    <reaction evidence="11">
        <text>ATP + H2O = ADP + phosphate + H(+)</text>
        <dbReference type="Rhea" id="RHEA:13065"/>
        <dbReference type="ChEBI" id="CHEBI:15377"/>
        <dbReference type="ChEBI" id="CHEBI:15378"/>
        <dbReference type="ChEBI" id="CHEBI:30616"/>
        <dbReference type="ChEBI" id="CHEBI:43474"/>
        <dbReference type="ChEBI" id="CHEBI:456216"/>
        <dbReference type="EC" id="3.6.4.13"/>
    </reaction>
</comment>
<evidence type="ECO:0000256" key="10">
    <source>
        <dbReference type="ARBA" id="ARBA00022946"/>
    </source>
</evidence>
<evidence type="ECO:0000256" key="12">
    <source>
        <dbReference type="SAM" id="MobiDB-lite"/>
    </source>
</evidence>
<keyword evidence="6" id="KW-0378">Hydrolase</keyword>
<feature type="compositionally biased region" description="Acidic residues" evidence="12">
    <location>
        <begin position="402"/>
        <end position="414"/>
    </location>
</feature>
<protein>
    <recommendedName>
        <fullName evidence="2">RNA helicase</fullName>
        <ecNumber evidence="2">3.6.4.13</ecNumber>
    </recommendedName>
</protein>
<dbReference type="Pfam" id="PF21010">
    <property type="entry name" value="HA2_C"/>
    <property type="match status" value="1"/>
</dbReference>
<evidence type="ECO:0000256" key="7">
    <source>
        <dbReference type="ARBA" id="ARBA00022806"/>
    </source>
</evidence>
<dbReference type="PANTHER" id="PTHR18934:SF145">
    <property type="entry name" value="ATP-DEPENDENT RNA HELICASE DHX57-RELATED"/>
    <property type="match status" value="1"/>
</dbReference>
<evidence type="ECO:0000256" key="1">
    <source>
        <dbReference type="ARBA" id="ARBA00004229"/>
    </source>
</evidence>
<dbReference type="InterPro" id="IPR011709">
    <property type="entry name" value="DEAD-box_helicase_OB_fold"/>
</dbReference>
<dbReference type="GO" id="GO:0003723">
    <property type="term" value="F:RNA binding"/>
    <property type="evidence" value="ECO:0007669"/>
    <property type="project" value="UniProtKB-KW"/>
</dbReference>
<dbReference type="InParanoid" id="A0A0C3E341"/>
<evidence type="ECO:0000256" key="11">
    <source>
        <dbReference type="ARBA" id="ARBA00047984"/>
    </source>
</evidence>
<dbReference type="Pfam" id="PF07717">
    <property type="entry name" value="OB_NTP_bind"/>
    <property type="match status" value="1"/>
</dbReference>
<keyword evidence="16" id="KW-1185">Reference proteome</keyword>
<keyword evidence="5" id="KW-0547">Nucleotide-binding</keyword>
<dbReference type="Gene3D" id="1.20.120.1080">
    <property type="match status" value="1"/>
</dbReference>
<feature type="domain" description="Helicase ATP-binding" evidence="13">
    <location>
        <begin position="655"/>
        <end position="833"/>
    </location>
</feature>
<dbReference type="GO" id="GO:0003724">
    <property type="term" value="F:RNA helicase activity"/>
    <property type="evidence" value="ECO:0007669"/>
    <property type="project" value="UniProtKB-EC"/>
</dbReference>
<reference evidence="15 16" key="1">
    <citation type="submission" date="2014-04" db="EMBL/GenBank/DDBJ databases">
        <authorList>
            <consortium name="DOE Joint Genome Institute"/>
            <person name="Kuo A."/>
            <person name="Kohler A."/>
            <person name="Nagy L.G."/>
            <person name="Floudas D."/>
            <person name="Copeland A."/>
            <person name="Barry K.W."/>
            <person name="Cichocki N."/>
            <person name="Veneault-Fourrey C."/>
            <person name="LaButti K."/>
            <person name="Lindquist E.A."/>
            <person name="Lipzen A."/>
            <person name="Lundell T."/>
            <person name="Morin E."/>
            <person name="Murat C."/>
            <person name="Sun H."/>
            <person name="Tunlid A."/>
            <person name="Henrissat B."/>
            <person name="Grigoriev I.V."/>
            <person name="Hibbett D.S."/>
            <person name="Martin F."/>
            <person name="Nordberg H.P."/>
            <person name="Cantor M.N."/>
            <person name="Hua S.X."/>
        </authorList>
    </citation>
    <scope>NUCLEOTIDE SEQUENCE [LARGE SCALE GENOMIC DNA]</scope>
    <source>
        <strain evidence="15 16">Foug A</strain>
    </source>
</reference>
<dbReference type="CDD" id="cd17917">
    <property type="entry name" value="DEXHc_RHA-like"/>
    <property type="match status" value="1"/>
</dbReference>
<feature type="compositionally biased region" description="Polar residues" evidence="12">
    <location>
        <begin position="227"/>
        <end position="254"/>
    </location>
</feature>
<feature type="compositionally biased region" description="Polar residues" evidence="12">
    <location>
        <begin position="280"/>
        <end position="290"/>
    </location>
</feature>
<feature type="region of interest" description="Disordered" evidence="12">
    <location>
        <begin position="1"/>
        <end position="71"/>
    </location>
</feature>
<dbReference type="EC" id="3.6.4.13" evidence="2"/>
<dbReference type="FunCoup" id="A0A0C3E341">
    <property type="interactions" value="397"/>
</dbReference>
<dbReference type="InterPro" id="IPR007502">
    <property type="entry name" value="Helicase-assoc_dom"/>
</dbReference>
<feature type="region of interest" description="Disordered" evidence="12">
    <location>
        <begin position="382"/>
        <end position="414"/>
    </location>
</feature>
<keyword evidence="9" id="KW-0694">RNA-binding</keyword>
<keyword evidence="3" id="KW-0150">Chloroplast</keyword>
<evidence type="ECO:0000256" key="9">
    <source>
        <dbReference type="ARBA" id="ARBA00022884"/>
    </source>
</evidence>
<dbReference type="SUPFAM" id="SSF52540">
    <property type="entry name" value="P-loop containing nucleoside triphosphate hydrolases"/>
    <property type="match status" value="1"/>
</dbReference>
<dbReference type="GO" id="GO:0005524">
    <property type="term" value="F:ATP binding"/>
    <property type="evidence" value="ECO:0007669"/>
    <property type="project" value="UniProtKB-KW"/>
</dbReference>
<dbReference type="HOGENOM" id="CLU_001832_1_3_1"/>
<reference evidence="16" key="2">
    <citation type="submission" date="2015-01" db="EMBL/GenBank/DDBJ databases">
        <title>Evolutionary Origins and Diversification of the Mycorrhizal Mutualists.</title>
        <authorList>
            <consortium name="DOE Joint Genome Institute"/>
            <consortium name="Mycorrhizal Genomics Consortium"/>
            <person name="Kohler A."/>
            <person name="Kuo A."/>
            <person name="Nagy L.G."/>
            <person name="Floudas D."/>
            <person name="Copeland A."/>
            <person name="Barry K.W."/>
            <person name="Cichocki N."/>
            <person name="Veneault-Fourrey C."/>
            <person name="LaButti K."/>
            <person name="Lindquist E.A."/>
            <person name="Lipzen A."/>
            <person name="Lundell T."/>
            <person name="Morin E."/>
            <person name="Murat C."/>
            <person name="Riley R."/>
            <person name="Ohm R."/>
            <person name="Sun H."/>
            <person name="Tunlid A."/>
            <person name="Henrissat B."/>
            <person name="Grigoriev I.V."/>
            <person name="Hibbett D.S."/>
            <person name="Martin F."/>
        </authorList>
    </citation>
    <scope>NUCLEOTIDE SEQUENCE [LARGE SCALE GENOMIC DNA]</scope>
    <source>
        <strain evidence="16">Foug A</strain>
    </source>
</reference>
<feature type="region of interest" description="Disordered" evidence="12">
    <location>
        <begin position="227"/>
        <end position="304"/>
    </location>
</feature>
<dbReference type="PROSITE" id="PS51192">
    <property type="entry name" value="HELICASE_ATP_BIND_1"/>
    <property type="match status" value="1"/>
</dbReference>
<keyword evidence="8" id="KW-0067">ATP-binding</keyword>
<keyword evidence="7" id="KW-0347">Helicase</keyword>
<evidence type="ECO:0000256" key="6">
    <source>
        <dbReference type="ARBA" id="ARBA00022801"/>
    </source>
</evidence>
<sequence length="1483" mass="167468">MAKKKKTQLKPVARGFATTSVPKKAAQSDEIDSTIEPELPPSDRSGTGSSQAHERQASNPRAIAQDTTQDVCHASQDEKLLQNILDKYQEKTEKEISKTIKAIEVDRRNSRTFFHLPINPIFVDLVFQLYLEEEEQKAKGFIDQPAEKAVPRLAVTYGVLRRLGFAEDKVEQCLRAIPSIGLEEAYEWLYVHCPEVELENCSLFFIDTERKLMQICTWNMTGNAELQQSRKGQQGSSPSEAQDLSDDIPQTRSSRALPKSEESAPSSALPSNIIHADNPTVKSNALTNPGSGLRTPVSMRSSPEPEDLSLVYVRIKMHITNLQRMGSSKNSEAVTHLEDRLREVRAHYFFDEKDAENLYRIEREKADAQFLREKLRGSLPFSRPEGRAKVVRPKASAKTPEPETESDFFGEDDGDSSEGMLGLLEAAPSEVQGAGGATVHVRDMSFVKHGSTKLPKAALMEFVSKVDRHAVVTFNIISGSSRAKRAGVRVRWDAKGVDEWLMKEDACRDEAQAEQYIATIALHALVFPRSEGFASGSQTVGGSTFYRFFPPAFRSLWDNLEETRKDANDRLNRGIWTQLRNIVEEKIPKTSVSAQHNRSSGNKDTRYGSSIRPNIEFNSDRLVADFKERQMRPAYKEMLVHRDSLPIAKYREEILRTLERSQILVLCGETGCGKSTQVPAFILEDHLSHGRFCKIFCTEPRRISVLSLAQRVSRELGDPPGTVGMPNSLVGYSIRLENRTNRNTRLVYMTNGVALRMLEGGFGDDSRASPFDGITHIIIDEVHERSIESDFLLIVLKSLAQSKPELRIILMSATVDAEKFSNYFDGCPVLHVPGRTFPVDVRFMEDALECTNWSISEDSPYAKRFRDKFYKNRYRTDWDVASTLVADDDDDDKNAHDEEGAGTTIKLEKSYSPQTEMTIKLLDERIIPYELIVRLLEHLCFEDEGMRCYSVAILIFMPGLAEIRRLSELLSEHPSFGNEEWFRIHPLHSTISTENQNAVFDTPPRGMRKIVIATNIAETGITIPDITCVIDSGRQREMMFDEKRQLSRLVETFVAKSNAAQRRGRAGRVQQGICFHLFTKLRHNTLLAEHPLPEIMRLSLSDLALRIKTMKVTLGDSIEDVLCRAIDPPTTTNIRRAVSALVEVKALTIMEDITPMGRLLSTLPSDVHLGKFLLIAVVFRCLDPALTIAAALNSKSPFIKPFGLEQEAERAKVSFCIDNSDFLTIHNAFSSWRRACANPGFIRKFCRKNFLSHENLLQIEELRQQLLGYLVDSSFIHVDTKFTKELNHAQFGRNNSYQPRFVTIPPDLDINGNNSSIVTAALVAGLFPKILSVDESTSQMRTISNNQQVSFHPSSVNFRMRPKELTVNYLAYYTLMHSKKLYAWETTPIDDLTILLLCGECDFKASTFSSLLRNRKIKYRLTPKANVAMKILRKQLAGILVQRLHAKPLTEFQRRWYELAMTVLGGLKQEHGSDTSAAINVIR</sequence>
<evidence type="ECO:0000256" key="5">
    <source>
        <dbReference type="ARBA" id="ARBA00022741"/>
    </source>
</evidence>
<feature type="region of interest" description="Disordered" evidence="12">
    <location>
        <begin position="590"/>
        <end position="610"/>
    </location>
</feature>
<proteinExistence type="predicted"/>
<evidence type="ECO:0000313" key="16">
    <source>
        <dbReference type="Proteomes" id="UP000053989"/>
    </source>
</evidence>
<dbReference type="PROSITE" id="PS51194">
    <property type="entry name" value="HELICASE_CTER"/>
    <property type="match status" value="1"/>
</dbReference>
<dbReference type="Pfam" id="PF00270">
    <property type="entry name" value="DEAD"/>
    <property type="match status" value="1"/>
</dbReference>
<dbReference type="InterPro" id="IPR014001">
    <property type="entry name" value="Helicase_ATP-bd"/>
</dbReference>
<feature type="compositionally biased region" description="Polar residues" evidence="12">
    <location>
        <begin position="590"/>
        <end position="600"/>
    </location>
</feature>
<dbReference type="InterPro" id="IPR001650">
    <property type="entry name" value="Helicase_C-like"/>
</dbReference>
<dbReference type="InterPro" id="IPR011545">
    <property type="entry name" value="DEAD/DEAH_box_helicase_dom"/>
</dbReference>
<evidence type="ECO:0000256" key="8">
    <source>
        <dbReference type="ARBA" id="ARBA00022840"/>
    </source>
</evidence>
<evidence type="ECO:0000313" key="15">
    <source>
        <dbReference type="EMBL" id="KIM67195.1"/>
    </source>
</evidence>
<dbReference type="Proteomes" id="UP000053989">
    <property type="component" value="Unassembled WGS sequence"/>
</dbReference>
<evidence type="ECO:0000256" key="3">
    <source>
        <dbReference type="ARBA" id="ARBA00022528"/>
    </source>
</evidence>
<evidence type="ECO:0000259" key="14">
    <source>
        <dbReference type="PROSITE" id="PS51194"/>
    </source>
</evidence>
<name>A0A0C3E341_9AGAM</name>
<evidence type="ECO:0000259" key="13">
    <source>
        <dbReference type="PROSITE" id="PS51192"/>
    </source>
</evidence>
<dbReference type="SMART" id="SM00490">
    <property type="entry name" value="HELICc"/>
    <property type="match status" value="1"/>
</dbReference>
<accession>A0A0C3E341</accession>
<dbReference type="CDD" id="cd18791">
    <property type="entry name" value="SF2_C_RHA"/>
    <property type="match status" value="1"/>
</dbReference>
<dbReference type="Pfam" id="PF00271">
    <property type="entry name" value="Helicase_C"/>
    <property type="match status" value="1"/>
</dbReference>
<dbReference type="EMBL" id="KN822014">
    <property type="protein sequence ID" value="KIM67195.1"/>
    <property type="molecule type" value="Genomic_DNA"/>
</dbReference>
<feature type="domain" description="Helicase C-terminal" evidence="14">
    <location>
        <begin position="945"/>
        <end position="1111"/>
    </location>
</feature>
<dbReference type="OrthoDB" id="5600252at2759"/>
<keyword evidence="4" id="KW-0934">Plastid</keyword>
<dbReference type="FunFam" id="3.40.50.300:FF:000819">
    <property type="entry name" value="ATP dependent RNA helicase, putative"/>
    <property type="match status" value="1"/>
</dbReference>
<comment type="subcellular location">
    <subcellularLocation>
        <location evidence="1">Plastid</location>
        <location evidence="1">Chloroplast</location>
    </subcellularLocation>
</comment>
<dbReference type="SMART" id="SM00847">
    <property type="entry name" value="HA2"/>
    <property type="match status" value="1"/>
</dbReference>
<dbReference type="FunFam" id="3.40.50.300:FF:000500">
    <property type="entry name" value="ATP-dependent RNA helicase DHX29"/>
    <property type="match status" value="1"/>
</dbReference>
<dbReference type="FunFam" id="1.20.120.1080:FF:000002">
    <property type="entry name" value="Putative ATP-dependent RNA helicase DHX36"/>
    <property type="match status" value="1"/>
</dbReference>
<dbReference type="STRING" id="1036808.A0A0C3E341"/>
<gene>
    <name evidence="15" type="ORF">SCLCIDRAFT_109136</name>
</gene>
<dbReference type="SMART" id="SM00487">
    <property type="entry name" value="DEXDc"/>
    <property type="match status" value="1"/>
</dbReference>
<evidence type="ECO:0000256" key="4">
    <source>
        <dbReference type="ARBA" id="ARBA00022640"/>
    </source>
</evidence>
<dbReference type="Gene3D" id="3.40.50.300">
    <property type="entry name" value="P-loop containing nucleotide triphosphate hydrolases"/>
    <property type="match status" value="2"/>
</dbReference>
<dbReference type="PANTHER" id="PTHR18934">
    <property type="entry name" value="ATP-DEPENDENT RNA HELICASE"/>
    <property type="match status" value="1"/>
</dbReference>
<evidence type="ECO:0000256" key="2">
    <source>
        <dbReference type="ARBA" id="ARBA00012552"/>
    </source>
</evidence>
<keyword evidence="10" id="KW-0809">Transit peptide</keyword>